<feature type="compositionally biased region" description="Basic and acidic residues" evidence="1">
    <location>
        <begin position="45"/>
        <end position="58"/>
    </location>
</feature>
<keyword evidence="3" id="KW-1185">Reference proteome</keyword>
<name>A0A9W8MT22_9AGAR</name>
<accession>A0A9W8MT22</accession>
<reference evidence="2" key="1">
    <citation type="submission" date="2022-07" db="EMBL/GenBank/DDBJ databases">
        <title>Genome Sequence of Agrocybe chaxingu.</title>
        <authorList>
            <person name="Buettner E."/>
        </authorList>
    </citation>
    <scope>NUCLEOTIDE SEQUENCE</scope>
    <source>
        <strain evidence="2">MP-N11</strain>
    </source>
</reference>
<feature type="region of interest" description="Disordered" evidence="1">
    <location>
        <begin position="1"/>
        <end position="58"/>
    </location>
</feature>
<sequence length="119" mass="13252">MPVLPSQNAETKTDAESTNQRDAYAGFSQRDEEPTHGLAQALLQRPKERDAEDEQRGKVERVEVRMLRVPVRLSRLPGRGRIVFLLLRHTIGSFQGSFRLACTSLGDGALPLPPCDVDI</sequence>
<organism evidence="2 3">
    <name type="scientific">Agrocybe chaxingu</name>
    <dbReference type="NCBI Taxonomy" id="84603"/>
    <lineage>
        <taxon>Eukaryota</taxon>
        <taxon>Fungi</taxon>
        <taxon>Dikarya</taxon>
        <taxon>Basidiomycota</taxon>
        <taxon>Agaricomycotina</taxon>
        <taxon>Agaricomycetes</taxon>
        <taxon>Agaricomycetidae</taxon>
        <taxon>Agaricales</taxon>
        <taxon>Agaricineae</taxon>
        <taxon>Strophariaceae</taxon>
        <taxon>Agrocybe</taxon>
    </lineage>
</organism>
<dbReference type="EMBL" id="JANKHO010001488">
    <property type="protein sequence ID" value="KAJ3501110.1"/>
    <property type="molecule type" value="Genomic_DNA"/>
</dbReference>
<protein>
    <submittedName>
        <fullName evidence="2">Uncharacterized protein</fullName>
    </submittedName>
</protein>
<proteinExistence type="predicted"/>
<dbReference type="Proteomes" id="UP001148786">
    <property type="component" value="Unassembled WGS sequence"/>
</dbReference>
<evidence type="ECO:0000313" key="2">
    <source>
        <dbReference type="EMBL" id="KAJ3501110.1"/>
    </source>
</evidence>
<evidence type="ECO:0000256" key="1">
    <source>
        <dbReference type="SAM" id="MobiDB-lite"/>
    </source>
</evidence>
<feature type="compositionally biased region" description="Polar residues" evidence="1">
    <location>
        <begin position="1"/>
        <end position="21"/>
    </location>
</feature>
<comment type="caution">
    <text evidence="2">The sequence shown here is derived from an EMBL/GenBank/DDBJ whole genome shotgun (WGS) entry which is preliminary data.</text>
</comment>
<evidence type="ECO:0000313" key="3">
    <source>
        <dbReference type="Proteomes" id="UP001148786"/>
    </source>
</evidence>
<dbReference type="AlphaFoldDB" id="A0A9W8MT22"/>
<gene>
    <name evidence="2" type="ORF">NLJ89_g9488</name>
</gene>